<reference evidence="3 4" key="1">
    <citation type="submission" date="2015-08" db="EMBL/GenBank/DDBJ databases">
        <title>Next Generation Sequencing and Analysis of the Genome of Puccinia sorghi L Schw, the Causal Agent of Maize Common Rust.</title>
        <authorList>
            <person name="Rochi L."/>
            <person name="Burguener G."/>
            <person name="Darino M."/>
            <person name="Turjanski A."/>
            <person name="Kreff E."/>
            <person name="Dieguez M.J."/>
            <person name="Sacco F."/>
        </authorList>
    </citation>
    <scope>NUCLEOTIDE SEQUENCE [LARGE SCALE GENOMIC DNA]</scope>
    <source>
        <strain evidence="3 4">RO10H11247</strain>
    </source>
</reference>
<accession>A0A0L6VA39</accession>
<evidence type="ECO:0000256" key="2">
    <source>
        <dbReference type="SAM" id="Phobius"/>
    </source>
</evidence>
<name>A0A0L6VA39_9BASI</name>
<protein>
    <submittedName>
        <fullName evidence="3">Uncharacterized protein</fullName>
    </submittedName>
</protein>
<proteinExistence type="predicted"/>
<gene>
    <name evidence="3" type="ORF">VP01_2124g1</name>
</gene>
<dbReference type="AlphaFoldDB" id="A0A0L6VA39"/>
<dbReference type="VEuPathDB" id="FungiDB:VP01_2124g1"/>
<keyword evidence="4" id="KW-1185">Reference proteome</keyword>
<dbReference type="Proteomes" id="UP000037035">
    <property type="component" value="Unassembled WGS sequence"/>
</dbReference>
<keyword evidence="2" id="KW-1133">Transmembrane helix</keyword>
<evidence type="ECO:0000256" key="1">
    <source>
        <dbReference type="SAM" id="MobiDB-lite"/>
    </source>
</evidence>
<dbReference type="EMBL" id="LAVV01006975">
    <property type="protein sequence ID" value="KNZ57579.1"/>
    <property type="molecule type" value="Genomic_DNA"/>
</dbReference>
<keyword evidence="2" id="KW-0472">Membrane</keyword>
<evidence type="ECO:0000313" key="4">
    <source>
        <dbReference type="Proteomes" id="UP000037035"/>
    </source>
</evidence>
<feature type="transmembrane region" description="Helical" evidence="2">
    <location>
        <begin position="339"/>
        <end position="360"/>
    </location>
</feature>
<organism evidence="3 4">
    <name type="scientific">Puccinia sorghi</name>
    <dbReference type="NCBI Taxonomy" id="27349"/>
    <lineage>
        <taxon>Eukaryota</taxon>
        <taxon>Fungi</taxon>
        <taxon>Dikarya</taxon>
        <taxon>Basidiomycota</taxon>
        <taxon>Pucciniomycotina</taxon>
        <taxon>Pucciniomycetes</taxon>
        <taxon>Pucciniales</taxon>
        <taxon>Pucciniaceae</taxon>
        <taxon>Puccinia</taxon>
    </lineage>
</organism>
<comment type="caution">
    <text evidence="3">The sequence shown here is derived from an EMBL/GenBank/DDBJ whole genome shotgun (WGS) entry which is preliminary data.</text>
</comment>
<keyword evidence="2" id="KW-0812">Transmembrane</keyword>
<evidence type="ECO:0000313" key="3">
    <source>
        <dbReference type="EMBL" id="KNZ57579.1"/>
    </source>
</evidence>
<sequence>MHYLPVHCFSLLSIHFKQFHTSCVIQTSCFDSHEKFTWALGRQYWGILYPPTLLAGQVESVSVPVKKFNNIQAFSLKSVLFTFKIHITTLSTNHNVRNHVMVIVRNGLLRGNLKAWERPKVSDRDTVIPHGDQKSIDGSIWLGARLTRMATIMQMRVDKRRQCHESGDVFNGCSAGGLLSRPRASLDEQRRAAGEDRHYKNHVLAGCFLVLAAEPPTLPSSYSNLFKSSRISSSCPARTMLSMRTTILSFPSDYPTKCICLTHYSTTLSISDTLTFSPRDPSACSKKTLSTGNMNGQPDLLIQMVRLESLPTLQILNLNSSPFTQSRVFLSFKGERTPAIWTFVLWFLVFFFCLFFLSAISLHHHALATFVCPYIAAKTLRIAKERKDKTRKEKKRKEKECRHPNSQDMRVKYEVRGVRIMSSESVIEAPERLVTSHLEGSKSNGHPVCLDVYISWTPSRHTREDVQRVLFQSSIGTAQPASDLPRRVVDGPDVHILLDSFLISAPEPPPLPPSHSNPFQPPRILSSCLALTMPSGVMAHITVLSPSLSHPSHHLLLLLPPLHLPLRLQPMIMNDPKGLFTALFN</sequence>
<feature type="region of interest" description="Disordered" evidence="1">
    <location>
        <begin position="386"/>
        <end position="406"/>
    </location>
</feature>